<evidence type="ECO:0000313" key="2">
    <source>
        <dbReference type="Proteomes" id="UP001066276"/>
    </source>
</evidence>
<dbReference type="EMBL" id="JANPWB010000007">
    <property type="protein sequence ID" value="KAJ1173344.1"/>
    <property type="molecule type" value="Genomic_DNA"/>
</dbReference>
<sequence length="121" mass="12819">MKFLHSPAYLPLALCRGLTDIRPYIKSVALAGEGTTFECDAQNVLSFLKEEHGSRTEDEGRLMPGALSAMPVAAAVVGIPHWEKATCDRQCGRMALAQVPLGSASASLEELTQANSTTATA</sequence>
<comment type="caution">
    <text evidence="1">The sequence shown here is derived from an EMBL/GenBank/DDBJ whole genome shotgun (WGS) entry which is preliminary data.</text>
</comment>
<accession>A0AAV7T9Y7</accession>
<evidence type="ECO:0000313" key="1">
    <source>
        <dbReference type="EMBL" id="KAJ1173344.1"/>
    </source>
</evidence>
<name>A0AAV7T9Y7_PLEWA</name>
<reference evidence="1" key="1">
    <citation type="journal article" date="2022" name="bioRxiv">
        <title>Sequencing and chromosome-scale assembly of the giantPleurodeles waltlgenome.</title>
        <authorList>
            <person name="Brown T."/>
            <person name="Elewa A."/>
            <person name="Iarovenko S."/>
            <person name="Subramanian E."/>
            <person name="Araus A.J."/>
            <person name="Petzold A."/>
            <person name="Susuki M."/>
            <person name="Suzuki K.-i.T."/>
            <person name="Hayashi T."/>
            <person name="Toyoda A."/>
            <person name="Oliveira C."/>
            <person name="Osipova E."/>
            <person name="Leigh N.D."/>
            <person name="Simon A."/>
            <person name="Yun M.H."/>
        </authorList>
    </citation>
    <scope>NUCLEOTIDE SEQUENCE</scope>
    <source>
        <strain evidence="1">20211129_DDA</strain>
        <tissue evidence="1">Liver</tissue>
    </source>
</reference>
<keyword evidence="2" id="KW-1185">Reference proteome</keyword>
<organism evidence="1 2">
    <name type="scientific">Pleurodeles waltl</name>
    <name type="common">Iberian ribbed newt</name>
    <dbReference type="NCBI Taxonomy" id="8319"/>
    <lineage>
        <taxon>Eukaryota</taxon>
        <taxon>Metazoa</taxon>
        <taxon>Chordata</taxon>
        <taxon>Craniata</taxon>
        <taxon>Vertebrata</taxon>
        <taxon>Euteleostomi</taxon>
        <taxon>Amphibia</taxon>
        <taxon>Batrachia</taxon>
        <taxon>Caudata</taxon>
        <taxon>Salamandroidea</taxon>
        <taxon>Salamandridae</taxon>
        <taxon>Pleurodelinae</taxon>
        <taxon>Pleurodeles</taxon>
    </lineage>
</organism>
<gene>
    <name evidence="1" type="ORF">NDU88_005180</name>
</gene>
<proteinExistence type="predicted"/>
<dbReference type="AlphaFoldDB" id="A0AAV7T9Y7"/>
<dbReference type="Proteomes" id="UP001066276">
    <property type="component" value="Chromosome 4_1"/>
</dbReference>
<protein>
    <submittedName>
        <fullName evidence="1">Uncharacterized protein</fullName>
    </submittedName>
</protein>